<dbReference type="PRINTS" id="PR00385">
    <property type="entry name" value="P450"/>
</dbReference>
<keyword evidence="9" id="KW-1185">Reference proteome</keyword>
<comment type="caution">
    <text evidence="8">The sequence shown here is derived from an EMBL/GenBank/DDBJ whole genome shotgun (WGS) entry which is preliminary data.</text>
</comment>
<evidence type="ECO:0000313" key="8">
    <source>
        <dbReference type="EMBL" id="PLW82277.1"/>
    </source>
</evidence>
<name>A0A2N5Y1L2_9GAMM</name>
<reference evidence="9" key="1">
    <citation type="submission" date="2017-11" db="EMBL/GenBank/DDBJ databases">
        <title>The draft genome sequence of Chromatocurvus sp. F02.</title>
        <authorList>
            <person name="Du Z.-J."/>
            <person name="Chang Y.-Q."/>
        </authorList>
    </citation>
    <scope>NUCLEOTIDE SEQUENCE [LARGE SCALE GENOMIC DNA]</scope>
    <source>
        <strain evidence="9">F02</strain>
    </source>
</reference>
<keyword evidence="2 7" id="KW-0349">Heme</keyword>
<dbReference type="OrthoDB" id="7052847at2"/>
<dbReference type="PRINTS" id="PR00359">
    <property type="entry name" value="BP450"/>
</dbReference>
<accession>A0A2N5Y1L2</accession>
<dbReference type="Pfam" id="PF00067">
    <property type="entry name" value="p450"/>
    <property type="match status" value="2"/>
</dbReference>
<dbReference type="RefSeq" id="WP_101521529.1">
    <property type="nucleotide sequence ID" value="NZ_PKLZ01000008.1"/>
</dbReference>
<dbReference type="PANTHER" id="PTHR46696">
    <property type="entry name" value="P450, PUTATIVE (EUROFUNG)-RELATED"/>
    <property type="match status" value="1"/>
</dbReference>
<dbReference type="GO" id="GO:0020037">
    <property type="term" value="F:heme binding"/>
    <property type="evidence" value="ECO:0007669"/>
    <property type="project" value="InterPro"/>
</dbReference>
<dbReference type="Gene3D" id="1.10.630.10">
    <property type="entry name" value="Cytochrome P450"/>
    <property type="match status" value="1"/>
</dbReference>
<comment type="similarity">
    <text evidence="1 7">Belongs to the cytochrome P450 family.</text>
</comment>
<evidence type="ECO:0000256" key="1">
    <source>
        <dbReference type="ARBA" id="ARBA00010617"/>
    </source>
</evidence>
<evidence type="ECO:0000256" key="2">
    <source>
        <dbReference type="ARBA" id="ARBA00022617"/>
    </source>
</evidence>
<dbReference type="FunFam" id="1.10.630.10:FF:000018">
    <property type="entry name" value="Cytochrome P450 monooxygenase"/>
    <property type="match status" value="1"/>
</dbReference>
<dbReference type="InterPro" id="IPR001128">
    <property type="entry name" value="Cyt_P450"/>
</dbReference>
<evidence type="ECO:0000313" key="9">
    <source>
        <dbReference type="Proteomes" id="UP000234845"/>
    </source>
</evidence>
<dbReference type="InterPro" id="IPR017972">
    <property type="entry name" value="Cyt_P450_CS"/>
</dbReference>
<dbReference type="InterPro" id="IPR002397">
    <property type="entry name" value="Cyt_P450_B"/>
</dbReference>
<dbReference type="SUPFAM" id="SSF48264">
    <property type="entry name" value="Cytochrome P450"/>
    <property type="match status" value="1"/>
</dbReference>
<keyword evidence="4 7" id="KW-0560">Oxidoreductase</keyword>
<sequence length="391" mass="44408">MLTVSPLMPGIDFAYDELPDLHERLDELRAIGPVVPVTYHGETVWLITRYRELKQAFSDEEHFASKAAYTVHSEPSMGKTLQTMSGQQHRINRMLVSKPFFPKQVRHAVESLIAPIADELLNRLSDREEVDLVEAFTRPYPFTVITRMLGIPVNDEDKLLEWALKLIDYPWDPQGALRARSEFADYMQPIVEERRVRPGDDVISLLATAEFEGQRLGDEEIYSFLRLLFPAGSDTTYKVAGSLFYAILSDPTVRAQATESDSAREAIVQEALRWQPPTALLPRCCSKDTELAGIPIKQGDWILFGISAAHRDPEVFEDPHHFNPSRTEKNLAFGHGEHFCLGSHLARCELETAIERLFARFPKLRLCPDRPVRFSGGVLRGTPELWVHPYG</sequence>
<dbReference type="GO" id="GO:0016705">
    <property type="term" value="F:oxidoreductase activity, acting on paired donors, with incorporation or reduction of molecular oxygen"/>
    <property type="evidence" value="ECO:0007669"/>
    <property type="project" value="InterPro"/>
</dbReference>
<evidence type="ECO:0000256" key="6">
    <source>
        <dbReference type="ARBA" id="ARBA00023033"/>
    </source>
</evidence>
<dbReference type="GO" id="GO:0004497">
    <property type="term" value="F:monooxygenase activity"/>
    <property type="evidence" value="ECO:0007669"/>
    <property type="project" value="UniProtKB-KW"/>
</dbReference>
<keyword evidence="5 7" id="KW-0408">Iron</keyword>
<dbReference type="PROSITE" id="PS00086">
    <property type="entry name" value="CYTOCHROME_P450"/>
    <property type="match status" value="1"/>
</dbReference>
<organism evidence="8 9">
    <name type="scientific">Kineobactrum sediminis</name>
    <dbReference type="NCBI Taxonomy" id="1905677"/>
    <lineage>
        <taxon>Bacteria</taxon>
        <taxon>Pseudomonadati</taxon>
        <taxon>Pseudomonadota</taxon>
        <taxon>Gammaproteobacteria</taxon>
        <taxon>Cellvibrionales</taxon>
        <taxon>Halieaceae</taxon>
        <taxon>Kineobactrum</taxon>
    </lineage>
</organism>
<dbReference type="AlphaFoldDB" id="A0A2N5Y1L2"/>
<proteinExistence type="inferred from homology"/>
<evidence type="ECO:0000256" key="3">
    <source>
        <dbReference type="ARBA" id="ARBA00022723"/>
    </source>
</evidence>
<keyword evidence="6 7" id="KW-0503">Monooxygenase</keyword>
<protein>
    <submittedName>
        <fullName evidence="8">Cytochrome P450</fullName>
    </submittedName>
</protein>
<dbReference type="GO" id="GO:0005506">
    <property type="term" value="F:iron ion binding"/>
    <property type="evidence" value="ECO:0007669"/>
    <property type="project" value="InterPro"/>
</dbReference>
<evidence type="ECO:0000256" key="5">
    <source>
        <dbReference type="ARBA" id="ARBA00023004"/>
    </source>
</evidence>
<dbReference type="Proteomes" id="UP000234845">
    <property type="component" value="Unassembled WGS sequence"/>
</dbReference>
<dbReference type="InterPro" id="IPR036396">
    <property type="entry name" value="Cyt_P450_sf"/>
</dbReference>
<evidence type="ECO:0000256" key="4">
    <source>
        <dbReference type="ARBA" id="ARBA00023002"/>
    </source>
</evidence>
<dbReference type="PANTHER" id="PTHR46696:SF3">
    <property type="entry name" value="PULCHERRIMINIC ACID SYNTHASE"/>
    <property type="match status" value="1"/>
</dbReference>
<gene>
    <name evidence="8" type="ORF">CWI75_10905</name>
</gene>
<evidence type="ECO:0000256" key="7">
    <source>
        <dbReference type="RuleBase" id="RU000461"/>
    </source>
</evidence>
<dbReference type="EMBL" id="PKLZ01000008">
    <property type="protein sequence ID" value="PLW82277.1"/>
    <property type="molecule type" value="Genomic_DNA"/>
</dbReference>
<keyword evidence="3 7" id="KW-0479">Metal-binding</keyword>